<proteinExistence type="predicted"/>
<evidence type="ECO:0000313" key="8">
    <source>
        <dbReference type="Proteomes" id="UP001597277"/>
    </source>
</evidence>
<comment type="caution">
    <text evidence="7">The sequence shown here is derived from an EMBL/GenBank/DDBJ whole genome shotgun (WGS) entry which is preliminary data.</text>
</comment>
<dbReference type="InterPro" id="IPR003439">
    <property type="entry name" value="ABC_transporter-like_ATP-bd"/>
</dbReference>
<evidence type="ECO:0000313" key="7">
    <source>
        <dbReference type="EMBL" id="MFD1718920.1"/>
    </source>
</evidence>
<organism evidence="7 8">
    <name type="scientific">Georgenia deserti</name>
    <dbReference type="NCBI Taxonomy" id="2093781"/>
    <lineage>
        <taxon>Bacteria</taxon>
        <taxon>Bacillati</taxon>
        <taxon>Actinomycetota</taxon>
        <taxon>Actinomycetes</taxon>
        <taxon>Micrococcales</taxon>
        <taxon>Bogoriellaceae</taxon>
        <taxon>Georgenia</taxon>
    </lineage>
</organism>
<dbReference type="Pfam" id="PF00005">
    <property type="entry name" value="ABC_tran"/>
    <property type="match status" value="2"/>
</dbReference>
<sequence length="560" mass="60651">MHTHSETTHTHTSTIDSGVPARADAQLAAVDVTVRRGGRLVLDHVDLTVTPGARIAVVGENGRGKTTLLETLSGRLDPDHGAIRRVGTLGIAEQELETPPGMTVGDLLDQAVAGPRAALDRLDRGTAALAAGEPGAEQAYTTALEACEAFDAWDADRRLDIALQALDACTDRGRGLETLSVGQRYRVRLACLLGADVDLLLLDEPTNHLDDGALTFLTRRLREHRGGVVLVSHDRALLTDVADQVLDLDPSEDGRPRVYGGGYAGWRAGRERERARWEQEYEAQQGERRRLEEALQEAQARLSTGWRPDKGTHKHQRQSRAPGVVQAVNRRRDELEAHRITVPEPPLRLRIPPLGRRRGAMLVQAHDVAVEDRLPGPISVSLRAGGRLLVTGPNGAGKSTLLAVLAGRLAPSTGTVHRSEGVRLGLVAQETPRLGDTPTAARAFADHVNRLVAHGRLTEDEAVSLASMGLLDRQAGNTPVGRLSMGQLRRLELALRLAERPDVLILDEPTNHLSITLVDELVSALETTGAAVVVASHDRQLLRDLAHWDRCRVGARRSTC</sequence>
<keyword evidence="4" id="KW-0175">Coiled coil</keyword>
<keyword evidence="1" id="KW-0677">Repeat</keyword>
<dbReference type="InterPro" id="IPR050611">
    <property type="entry name" value="ABCF"/>
</dbReference>
<keyword evidence="3 7" id="KW-0067">ATP-binding</keyword>
<dbReference type="InterPro" id="IPR027417">
    <property type="entry name" value="P-loop_NTPase"/>
</dbReference>
<name>A0ABW4L622_9MICO</name>
<feature type="domain" description="ABC transporter" evidence="6">
    <location>
        <begin position="27"/>
        <end position="275"/>
    </location>
</feature>
<gene>
    <name evidence="7" type="ORF">ACFSE6_13825</name>
</gene>
<dbReference type="PANTHER" id="PTHR19211">
    <property type="entry name" value="ATP-BINDING TRANSPORT PROTEIN-RELATED"/>
    <property type="match status" value="1"/>
</dbReference>
<dbReference type="InterPro" id="IPR003593">
    <property type="entry name" value="AAA+_ATPase"/>
</dbReference>
<dbReference type="PROSITE" id="PS50893">
    <property type="entry name" value="ABC_TRANSPORTER_2"/>
    <property type="match status" value="2"/>
</dbReference>
<evidence type="ECO:0000256" key="3">
    <source>
        <dbReference type="ARBA" id="ARBA00022840"/>
    </source>
</evidence>
<dbReference type="CDD" id="cd03221">
    <property type="entry name" value="ABCF_EF-3"/>
    <property type="match status" value="1"/>
</dbReference>
<reference evidence="8" key="1">
    <citation type="journal article" date="2019" name="Int. J. Syst. Evol. Microbiol.">
        <title>The Global Catalogue of Microorganisms (GCM) 10K type strain sequencing project: providing services to taxonomists for standard genome sequencing and annotation.</title>
        <authorList>
            <consortium name="The Broad Institute Genomics Platform"/>
            <consortium name="The Broad Institute Genome Sequencing Center for Infectious Disease"/>
            <person name="Wu L."/>
            <person name="Ma J."/>
        </authorList>
    </citation>
    <scope>NUCLEOTIDE SEQUENCE [LARGE SCALE GENOMIC DNA]</scope>
    <source>
        <strain evidence="8">JCM 17130</strain>
    </source>
</reference>
<feature type="coiled-coil region" evidence="4">
    <location>
        <begin position="274"/>
        <end position="301"/>
    </location>
</feature>
<dbReference type="SUPFAM" id="SSF52540">
    <property type="entry name" value="P-loop containing nucleoside triphosphate hydrolases"/>
    <property type="match status" value="2"/>
</dbReference>
<keyword evidence="2" id="KW-0547">Nucleotide-binding</keyword>
<evidence type="ECO:0000256" key="5">
    <source>
        <dbReference type="SAM" id="MobiDB-lite"/>
    </source>
</evidence>
<feature type="region of interest" description="Disordered" evidence="5">
    <location>
        <begin position="303"/>
        <end position="324"/>
    </location>
</feature>
<evidence type="ECO:0000256" key="2">
    <source>
        <dbReference type="ARBA" id="ARBA00022741"/>
    </source>
</evidence>
<dbReference type="Proteomes" id="UP001597277">
    <property type="component" value="Unassembled WGS sequence"/>
</dbReference>
<feature type="domain" description="ABC transporter" evidence="6">
    <location>
        <begin position="349"/>
        <end position="553"/>
    </location>
</feature>
<dbReference type="GO" id="GO:0005524">
    <property type="term" value="F:ATP binding"/>
    <property type="evidence" value="ECO:0007669"/>
    <property type="project" value="UniProtKB-KW"/>
</dbReference>
<keyword evidence="8" id="KW-1185">Reference proteome</keyword>
<protein>
    <submittedName>
        <fullName evidence="7">ABC-F family ATP-binding cassette domain-containing protein</fullName>
    </submittedName>
</protein>
<accession>A0ABW4L622</accession>
<dbReference type="RefSeq" id="WP_388008168.1">
    <property type="nucleotide sequence ID" value="NZ_JBHUEE010000007.1"/>
</dbReference>
<dbReference type="EMBL" id="JBHUEE010000007">
    <property type="protein sequence ID" value="MFD1718920.1"/>
    <property type="molecule type" value="Genomic_DNA"/>
</dbReference>
<dbReference type="SMART" id="SM00382">
    <property type="entry name" value="AAA"/>
    <property type="match status" value="2"/>
</dbReference>
<evidence type="ECO:0000256" key="4">
    <source>
        <dbReference type="SAM" id="Coils"/>
    </source>
</evidence>
<dbReference type="PANTHER" id="PTHR19211:SF14">
    <property type="entry name" value="ATP-BINDING CASSETTE SUB-FAMILY F MEMBER 1"/>
    <property type="match status" value="1"/>
</dbReference>
<evidence type="ECO:0000259" key="6">
    <source>
        <dbReference type="PROSITE" id="PS50893"/>
    </source>
</evidence>
<evidence type="ECO:0000256" key="1">
    <source>
        <dbReference type="ARBA" id="ARBA00022737"/>
    </source>
</evidence>
<dbReference type="Gene3D" id="3.40.50.300">
    <property type="entry name" value="P-loop containing nucleotide triphosphate hydrolases"/>
    <property type="match status" value="2"/>
</dbReference>